<dbReference type="PROSITE" id="PS50293">
    <property type="entry name" value="TPR_REGION"/>
    <property type="match status" value="1"/>
</dbReference>
<dbReference type="PANTHER" id="PTHR44943">
    <property type="entry name" value="CELLULOSE SYNTHASE OPERON PROTEIN C"/>
    <property type="match status" value="1"/>
</dbReference>
<dbReference type="Proteomes" id="UP000485880">
    <property type="component" value="Unassembled WGS sequence"/>
</dbReference>
<organism evidence="4 5">
    <name type="scientific">Methylocella tundrae</name>
    <dbReference type="NCBI Taxonomy" id="227605"/>
    <lineage>
        <taxon>Bacteria</taxon>
        <taxon>Pseudomonadati</taxon>
        <taxon>Pseudomonadota</taxon>
        <taxon>Alphaproteobacteria</taxon>
        <taxon>Hyphomicrobiales</taxon>
        <taxon>Beijerinckiaceae</taxon>
        <taxon>Methylocella</taxon>
    </lineage>
</organism>
<sequence length="640" mass="70500">MNYDQGQRVEDGVDAAIERSIAQLRSGRTEDALLGVRPLDSQQVGSPEKSTLIGLICLSAADYETALNWFNRSLSLDPANTQAWLHRGAALQQLGRAEALACYDEAHRLGLAEPALFYNRGNLLRAAGRLDEAIVSYDAALRLNPAYPEALRAGALVLRDLGYPQGAIEFLDEAVRLSPSFTEALIDRGDILQGLDRLDEAIACYDRALNNDPDNAAAWNNLGAALLTLGRYGEADKAFDAALRADPHSPQAWNNRGNLMLATQRPEAALSDYERALALRADYSEALIGRAGAQKQLGRLGEALAGLDNALALQPDSDHAKNNKAVLLLLRGEFARGWDFYESRWIISRTPKHALKLAVPEWEGQKLAGKSIIVFDEQGFGDTIQFVRFCLVLTELGANVTFFCRRRLHRLFKSLAPPLRLIDRLEPGDLGRGERFDFQIALCSLPRALKTRLHSIPTPIPYLFAEPALVQKWASRLGSHGLKVGICWRGSANLKADRGRAVPLALFERLIGAGRTGEGVRLISLQRPADLPPQDDLAALPWLEQMGADFDAGPDSFIDTAALMQSLDLIVSCDTSTAHLAGALGRPVTVLLQRIPDWRWLLDREDCPWYPSMRLVRQSRLGDWSEPMSRVAEALRNLAS</sequence>
<dbReference type="InterPro" id="IPR002088">
    <property type="entry name" value="Prenyl_trans_a"/>
</dbReference>
<feature type="repeat" description="TPR" evidence="3">
    <location>
        <begin position="47"/>
        <end position="80"/>
    </location>
</feature>
<evidence type="ECO:0000313" key="5">
    <source>
        <dbReference type="Proteomes" id="UP000485880"/>
    </source>
</evidence>
<dbReference type="Pfam" id="PF13414">
    <property type="entry name" value="TPR_11"/>
    <property type="match status" value="1"/>
</dbReference>
<keyword evidence="1" id="KW-0677">Repeat</keyword>
<dbReference type="Pfam" id="PF13432">
    <property type="entry name" value="TPR_16"/>
    <property type="match status" value="2"/>
</dbReference>
<evidence type="ECO:0000256" key="2">
    <source>
        <dbReference type="ARBA" id="ARBA00022803"/>
    </source>
</evidence>
<feature type="repeat" description="TPR" evidence="3">
    <location>
        <begin position="182"/>
        <end position="215"/>
    </location>
</feature>
<keyword evidence="5" id="KW-1185">Reference proteome</keyword>
<dbReference type="SMART" id="SM00028">
    <property type="entry name" value="TPR"/>
    <property type="match status" value="8"/>
</dbReference>
<dbReference type="EMBL" id="CABFMQ020000131">
    <property type="protein sequence ID" value="VTZ52173.1"/>
    <property type="molecule type" value="Genomic_DNA"/>
</dbReference>
<dbReference type="RefSeq" id="WP_174513819.1">
    <property type="nucleotide sequence ID" value="NZ_CABFMQ020000131.1"/>
</dbReference>
<comment type="caution">
    <text evidence="4">The sequence shown here is derived from an EMBL/GenBank/DDBJ whole genome shotgun (WGS) entry which is preliminary data.</text>
</comment>
<dbReference type="SUPFAM" id="SSF48452">
    <property type="entry name" value="TPR-like"/>
    <property type="match status" value="1"/>
</dbReference>
<feature type="repeat" description="TPR" evidence="3">
    <location>
        <begin position="216"/>
        <end position="249"/>
    </location>
</feature>
<dbReference type="PROSITE" id="PS50005">
    <property type="entry name" value="TPR"/>
    <property type="match status" value="5"/>
</dbReference>
<evidence type="ECO:0000256" key="3">
    <source>
        <dbReference type="PROSITE-ProRule" id="PRU00339"/>
    </source>
</evidence>
<evidence type="ECO:0000313" key="4">
    <source>
        <dbReference type="EMBL" id="VTZ52173.1"/>
    </source>
</evidence>
<dbReference type="InterPro" id="IPR011990">
    <property type="entry name" value="TPR-like_helical_dom_sf"/>
</dbReference>
<accession>A0A8B6MB01</accession>
<proteinExistence type="predicted"/>
<protein>
    <submittedName>
        <fullName evidence="4">Tetratricopeptide TPR_2 repeat protein</fullName>
    </submittedName>
</protein>
<feature type="repeat" description="TPR" evidence="3">
    <location>
        <begin position="114"/>
        <end position="147"/>
    </location>
</feature>
<dbReference type="InterPro" id="IPR019734">
    <property type="entry name" value="TPR_rpt"/>
</dbReference>
<reference evidence="4 5" key="1">
    <citation type="submission" date="2019-05" db="EMBL/GenBank/DDBJ databases">
        <authorList>
            <person name="Farhan Ul Haque M."/>
        </authorList>
    </citation>
    <scope>NUCLEOTIDE SEQUENCE [LARGE SCALE GENOMIC DNA]</scope>
    <source>
        <strain evidence="4">2</strain>
    </source>
</reference>
<dbReference type="Pfam" id="PF01239">
    <property type="entry name" value="PPTA"/>
    <property type="match status" value="1"/>
</dbReference>
<gene>
    <name evidence="4" type="ORF">MPC4_70061</name>
</gene>
<dbReference type="PROSITE" id="PS51147">
    <property type="entry name" value="PFTA"/>
    <property type="match status" value="1"/>
</dbReference>
<name>A0A8B6MB01_METTU</name>
<keyword evidence="2 3" id="KW-0802">TPR repeat</keyword>
<dbReference type="AlphaFoldDB" id="A0A8B6MB01"/>
<evidence type="ECO:0000256" key="1">
    <source>
        <dbReference type="ARBA" id="ARBA00022737"/>
    </source>
</evidence>
<dbReference type="SUPFAM" id="SSF53756">
    <property type="entry name" value="UDP-Glycosyltransferase/glycogen phosphorylase"/>
    <property type="match status" value="1"/>
</dbReference>
<dbReference type="Gene3D" id="1.25.40.10">
    <property type="entry name" value="Tetratricopeptide repeat domain"/>
    <property type="match status" value="1"/>
</dbReference>
<dbReference type="PANTHER" id="PTHR44943:SF8">
    <property type="entry name" value="TPR REPEAT-CONTAINING PROTEIN MJ0263"/>
    <property type="match status" value="1"/>
</dbReference>
<dbReference type="GO" id="GO:0008318">
    <property type="term" value="F:protein prenyltransferase activity"/>
    <property type="evidence" value="ECO:0007669"/>
    <property type="project" value="InterPro"/>
</dbReference>
<feature type="repeat" description="TPR" evidence="3">
    <location>
        <begin position="250"/>
        <end position="283"/>
    </location>
</feature>
<dbReference type="InterPro" id="IPR051685">
    <property type="entry name" value="Ycf3/AcsC/BcsC/TPR_MFPF"/>
</dbReference>
<dbReference type="Gene3D" id="3.40.50.2000">
    <property type="entry name" value="Glycogen Phosphorylase B"/>
    <property type="match status" value="1"/>
</dbReference>